<dbReference type="KEGG" id="woc:BA177_04975"/>
<dbReference type="Gene3D" id="3.90.930.12">
    <property type="entry name" value="Ribosomal protein L6, alpha-beta domain"/>
    <property type="match status" value="2"/>
</dbReference>
<dbReference type="AlphaFoldDB" id="A0A193LDX7"/>
<gene>
    <name evidence="4" type="primary">rplF</name>
    <name evidence="8" type="ORF">BA177_04975</name>
</gene>
<comment type="subunit">
    <text evidence="4">Part of the 50S ribosomal subunit.</text>
</comment>
<sequence>MSRIAKYPVELPKGVEFNLSGTTVTVKGSKGSLSMELNSEVELVQEGTQVTAKPRSGSRFAVAMSGTVRALLANMTHGVSEGFEKKLELVGVGYRAAAQGKKLNLTLGFSHPVEYPVPEGITIETPSQTEVLVKGADKQQVGQVAAEIRRFRPPEPYKGKGVRYADERVVMKEAKKK</sequence>
<keyword evidence="4 6" id="KW-0699">rRNA-binding</keyword>
<reference evidence="8 9" key="1">
    <citation type="submission" date="2016-06" db="EMBL/GenBank/DDBJ databases">
        <title>Complete genome sequence of a deep-branching marine Gamma Proteobacterium Woeseia oceani type strain XK5.</title>
        <authorList>
            <person name="Mu D."/>
            <person name="Du Z."/>
        </authorList>
    </citation>
    <scope>NUCLEOTIDE SEQUENCE [LARGE SCALE GENOMIC DNA]</scope>
    <source>
        <strain evidence="8 9">XK5</strain>
    </source>
</reference>
<evidence type="ECO:0000313" key="9">
    <source>
        <dbReference type="Proteomes" id="UP000092695"/>
    </source>
</evidence>
<dbReference type="InterPro" id="IPR000702">
    <property type="entry name" value="Ribosomal_uL6-like"/>
</dbReference>
<feature type="domain" description="Large ribosomal subunit protein uL6 alpha-beta" evidence="7">
    <location>
        <begin position="12"/>
        <end position="82"/>
    </location>
</feature>
<proteinExistence type="inferred from homology"/>
<evidence type="ECO:0000256" key="6">
    <source>
        <dbReference type="RuleBase" id="RU003870"/>
    </source>
</evidence>
<dbReference type="PANTHER" id="PTHR11655">
    <property type="entry name" value="60S/50S RIBOSOMAL PROTEIN L6/L9"/>
    <property type="match status" value="1"/>
</dbReference>
<dbReference type="PANTHER" id="PTHR11655:SF14">
    <property type="entry name" value="LARGE RIBOSOMAL SUBUNIT PROTEIN UL6M"/>
    <property type="match status" value="1"/>
</dbReference>
<dbReference type="STRING" id="1548547.BA177_04975"/>
<comment type="similarity">
    <text evidence="1 4 5">Belongs to the universal ribosomal protein uL6 family.</text>
</comment>
<dbReference type="RefSeq" id="WP_068613661.1">
    <property type="nucleotide sequence ID" value="NZ_CP016268.1"/>
</dbReference>
<dbReference type="PROSITE" id="PS00525">
    <property type="entry name" value="RIBOSOMAL_L6_1"/>
    <property type="match status" value="1"/>
</dbReference>
<keyword evidence="2 4" id="KW-0689">Ribosomal protein</keyword>
<dbReference type="OrthoDB" id="9805007at2"/>
<comment type="function">
    <text evidence="4 6">This protein binds to the 23S rRNA, and is important in its secondary structure. It is located near the subunit interface in the base of the L7/L12 stalk, and near the tRNA binding site of the peptidyltransferase center.</text>
</comment>
<dbReference type="PRINTS" id="PR00059">
    <property type="entry name" value="RIBOSOMALL6"/>
</dbReference>
<dbReference type="Proteomes" id="UP000092695">
    <property type="component" value="Chromosome"/>
</dbReference>
<keyword evidence="3 4" id="KW-0687">Ribonucleoprotein</keyword>
<dbReference type="GO" id="GO:0022625">
    <property type="term" value="C:cytosolic large ribosomal subunit"/>
    <property type="evidence" value="ECO:0007669"/>
    <property type="project" value="UniProtKB-UniRule"/>
</dbReference>
<evidence type="ECO:0000256" key="3">
    <source>
        <dbReference type="ARBA" id="ARBA00023274"/>
    </source>
</evidence>
<accession>A0A193LDX7</accession>
<feature type="domain" description="Large ribosomal subunit protein uL6 alpha-beta" evidence="7">
    <location>
        <begin position="90"/>
        <end position="164"/>
    </location>
</feature>
<dbReference type="GO" id="GO:0003735">
    <property type="term" value="F:structural constituent of ribosome"/>
    <property type="evidence" value="ECO:0007669"/>
    <property type="project" value="UniProtKB-UniRule"/>
</dbReference>
<dbReference type="InterPro" id="IPR002358">
    <property type="entry name" value="Ribosomal_uL6_CS"/>
</dbReference>
<dbReference type="InterPro" id="IPR019906">
    <property type="entry name" value="Ribosomal_uL6_bac-type"/>
</dbReference>
<evidence type="ECO:0000313" key="8">
    <source>
        <dbReference type="EMBL" id="ANO50646.1"/>
    </source>
</evidence>
<evidence type="ECO:0000256" key="1">
    <source>
        <dbReference type="ARBA" id="ARBA00009356"/>
    </source>
</evidence>
<dbReference type="InterPro" id="IPR020040">
    <property type="entry name" value="Ribosomal_uL6_a/b-dom"/>
</dbReference>
<keyword evidence="9" id="KW-1185">Reference proteome</keyword>
<dbReference type="GO" id="GO:0002181">
    <property type="term" value="P:cytoplasmic translation"/>
    <property type="evidence" value="ECO:0007669"/>
    <property type="project" value="TreeGrafter"/>
</dbReference>
<dbReference type="SUPFAM" id="SSF56053">
    <property type="entry name" value="Ribosomal protein L6"/>
    <property type="match status" value="2"/>
</dbReference>
<organism evidence="8 9">
    <name type="scientific">Woeseia oceani</name>
    <dbReference type="NCBI Taxonomy" id="1548547"/>
    <lineage>
        <taxon>Bacteria</taxon>
        <taxon>Pseudomonadati</taxon>
        <taxon>Pseudomonadota</taxon>
        <taxon>Gammaproteobacteria</taxon>
        <taxon>Woeseiales</taxon>
        <taxon>Woeseiaceae</taxon>
        <taxon>Woeseia</taxon>
    </lineage>
</organism>
<dbReference type="FunFam" id="3.90.930.12:FF:000001">
    <property type="entry name" value="50S ribosomal protein L6"/>
    <property type="match status" value="1"/>
</dbReference>
<dbReference type="Pfam" id="PF00347">
    <property type="entry name" value="Ribosomal_L6"/>
    <property type="match status" value="2"/>
</dbReference>
<dbReference type="HAMAP" id="MF_01365_B">
    <property type="entry name" value="Ribosomal_uL6_B"/>
    <property type="match status" value="1"/>
</dbReference>
<evidence type="ECO:0000256" key="5">
    <source>
        <dbReference type="RuleBase" id="RU003869"/>
    </source>
</evidence>
<dbReference type="PIRSF" id="PIRSF002162">
    <property type="entry name" value="Ribosomal_L6"/>
    <property type="match status" value="1"/>
</dbReference>
<protein>
    <recommendedName>
        <fullName evidence="4">Large ribosomal subunit protein uL6</fullName>
    </recommendedName>
</protein>
<dbReference type="InterPro" id="IPR036789">
    <property type="entry name" value="Ribosomal_uL6-like_a/b-dom_sf"/>
</dbReference>
<evidence type="ECO:0000256" key="4">
    <source>
        <dbReference type="HAMAP-Rule" id="MF_01365"/>
    </source>
</evidence>
<evidence type="ECO:0000259" key="7">
    <source>
        <dbReference type="Pfam" id="PF00347"/>
    </source>
</evidence>
<name>A0A193LDX7_9GAMM</name>
<keyword evidence="4 6" id="KW-0694">RNA-binding</keyword>
<dbReference type="EMBL" id="CP016268">
    <property type="protein sequence ID" value="ANO50646.1"/>
    <property type="molecule type" value="Genomic_DNA"/>
</dbReference>
<evidence type="ECO:0000256" key="2">
    <source>
        <dbReference type="ARBA" id="ARBA00022980"/>
    </source>
</evidence>
<dbReference type="NCBIfam" id="TIGR03654">
    <property type="entry name" value="L6_bact"/>
    <property type="match status" value="1"/>
</dbReference>
<dbReference type="GO" id="GO:0019843">
    <property type="term" value="F:rRNA binding"/>
    <property type="evidence" value="ECO:0007669"/>
    <property type="project" value="UniProtKB-UniRule"/>
</dbReference>